<feature type="binding site" evidence="16">
    <location>
        <position position="642"/>
    </location>
    <ligand>
        <name>[4Fe-4S] cluster</name>
        <dbReference type="ChEBI" id="CHEBI:49883"/>
    </ligand>
</feature>
<keyword evidence="9 15" id="KW-0274">FAD</keyword>
<keyword evidence="7" id="KW-0001">2Fe-2S</keyword>
<dbReference type="PRINTS" id="PR00411">
    <property type="entry name" value="PNDRDTASEI"/>
</dbReference>
<keyword evidence="6 15" id="KW-0285">Flavoprotein</keyword>
<evidence type="ECO:0000256" key="6">
    <source>
        <dbReference type="ARBA" id="ARBA00022630"/>
    </source>
</evidence>
<dbReference type="Gene3D" id="3.30.390.30">
    <property type="match status" value="1"/>
</dbReference>
<evidence type="ECO:0000256" key="1">
    <source>
        <dbReference type="ARBA" id="ARBA00001974"/>
    </source>
</evidence>
<evidence type="ECO:0000256" key="9">
    <source>
        <dbReference type="ARBA" id="ARBA00022827"/>
    </source>
</evidence>
<dbReference type="GO" id="GO:0050661">
    <property type="term" value="F:NADP binding"/>
    <property type="evidence" value="ECO:0007669"/>
    <property type="project" value="UniProtKB-UniRule"/>
</dbReference>
<dbReference type="SUPFAM" id="SSF51905">
    <property type="entry name" value="FAD/NAD(P)-binding domain"/>
    <property type="match status" value="2"/>
</dbReference>
<keyword evidence="5 16" id="KW-0349">Heme</keyword>
<dbReference type="PRINTS" id="PR00397">
    <property type="entry name" value="SIROHAEM"/>
</dbReference>
<feature type="domain" description="Nitrite/sulphite reductase 4Fe-4S" evidence="17">
    <location>
        <begin position="627"/>
        <end position="761"/>
    </location>
</feature>
<keyword evidence="13 15" id="KW-0534">Nitrate assimilation</keyword>
<dbReference type="InterPro" id="IPR005117">
    <property type="entry name" value="NiRdtase/SiRdtase_haem-b_fer"/>
</dbReference>
<dbReference type="GO" id="GO:0050660">
    <property type="term" value="F:flavin adenine dinucleotide binding"/>
    <property type="evidence" value="ECO:0007669"/>
    <property type="project" value="UniProtKB-UniRule"/>
</dbReference>
<dbReference type="PANTHER" id="PTHR43809:SF1">
    <property type="entry name" value="NITRITE REDUCTASE (NADH) LARGE SUBUNIT"/>
    <property type="match status" value="1"/>
</dbReference>
<evidence type="ECO:0000256" key="13">
    <source>
        <dbReference type="ARBA" id="ARBA00023063"/>
    </source>
</evidence>
<evidence type="ECO:0000256" key="2">
    <source>
        <dbReference type="ARBA" id="ARBA00005096"/>
    </source>
</evidence>
<sequence>MTREKLLLIGNGMAGVRTIEEILDRDAERYDITIIGEENYTNYNRIMLSNVLQNKNTIEEIITNPASWYEEHRIELVHHDPAVSLDAESRKVRTQSGIEISFDKCILATGSRSFILPVEGSNLEGVLGFRTIDDTLNMLKTAKSYRKAAVIGGGLLGLEAAKGLVDQGMDVTVVHLEKWLMETQLNEMAGKLLKADLEQQGLKFLMEKKTSRILGDTRVTGLEFSDGSILEADMVIMTVGIRPETALARQAGLAVNRGIVVNDWMETSASGIYAVGECAEHQGKVYGLVAPLFEQGKVLADVLTGCETAPYGGSTTYTSLKVSGCDLFSAGEIKEADGVKSIEAYDGLANSYKKLFIKDNRVVGIVLYGDISEENRYFKLLKQKQDISAFTSVSVLPAGGGCCGGAAADDVTQWADDETVCGCNGVTKGTVLQAIRDKDLKSVAEVTKATKAGGSCGKCKGMIGDLLTYVLGDKVATAPTGICGCTDLSGDEIVLQIHERGLTTTDEVYGQLGFRNREGCPKCRPAINFYLNVAFPKEHEDEPASRFVNERLHANIQNNGTFSVIPRMRGGQTTPQQLMQIARVAEKYEVPLVKVTGSQRIGLYGVKKEDLPNMWEELDMTSASAYAKAVRSVKTCVGAAFCRFGTQDSMGLGIKLEERYEFIDTPHKFKMGVSACPRSCAETGVKDFGVIGVENGFQIYIGGNGGTEVQEGQLLTTVETEQEVIDICGAFLQYYRETGIYAERTAPWLKRMGFDHVKSVLLSAEQRAELLKRLDEAVEGKRNNPWRQVVEDPKLQKDLYAVIRG</sequence>
<keyword evidence="10" id="KW-0560">Oxidoreductase</keyword>
<comment type="similarity">
    <text evidence="3">Belongs to the nitrite and sulfite reductase 4Fe-4S domain family.</text>
</comment>
<dbReference type="GO" id="GO:0020037">
    <property type="term" value="F:heme binding"/>
    <property type="evidence" value="ECO:0007669"/>
    <property type="project" value="InterPro"/>
</dbReference>
<dbReference type="RefSeq" id="WP_068695601.1">
    <property type="nucleotide sequence ID" value="NZ_CP014167.1"/>
</dbReference>
<evidence type="ECO:0000259" key="19">
    <source>
        <dbReference type="Pfam" id="PF04324"/>
    </source>
</evidence>
<dbReference type="Gene3D" id="3.50.50.60">
    <property type="entry name" value="FAD/NAD(P)-binding domain"/>
    <property type="match status" value="2"/>
</dbReference>
<protein>
    <submittedName>
        <fullName evidence="22">Nitrite reductase</fullName>
    </submittedName>
</protein>
<dbReference type="AlphaFoldDB" id="A0A1B1MZU3"/>
<evidence type="ECO:0000256" key="16">
    <source>
        <dbReference type="PIRSR" id="PIRSR037149-1"/>
    </source>
</evidence>
<dbReference type="InterPro" id="IPR016156">
    <property type="entry name" value="FAD/NAD-linked_Rdtase_dimer_sf"/>
</dbReference>
<evidence type="ECO:0000256" key="7">
    <source>
        <dbReference type="ARBA" id="ARBA00022714"/>
    </source>
</evidence>
<dbReference type="InterPro" id="IPR017121">
    <property type="entry name" value="Nitrite_Rdtase_lsu"/>
</dbReference>
<dbReference type="InterPro" id="IPR045854">
    <property type="entry name" value="NO2/SO3_Rdtase_4Fe4S_sf"/>
</dbReference>
<feature type="binding site" description="axial binding residue" evidence="16">
    <location>
        <position position="680"/>
    </location>
    <ligand>
        <name>siroheme</name>
        <dbReference type="ChEBI" id="CHEBI:60052"/>
    </ligand>
    <ligandPart>
        <name>Fe</name>
        <dbReference type="ChEBI" id="CHEBI:18248"/>
    </ligandPart>
</feature>
<evidence type="ECO:0000259" key="17">
    <source>
        <dbReference type="Pfam" id="PF01077"/>
    </source>
</evidence>
<evidence type="ECO:0000256" key="10">
    <source>
        <dbReference type="ARBA" id="ARBA00023002"/>
    </source>
</evidence>
<dbReference type="Gene3D" id="1.10.10.1100">
    <property type="entry name" value="BFD-like [2Fe-2S]-binding domain"/>
    <property type="match status" value="1"/>
</dbReference>
<dbReference type="Pfam" id="PF03460">
    <property type="entry name" value="NIR_SIR_ferr"/>
    <property type="match status" value="1"/>
</dbReference>
<dbReference type="GO" id="GO:0051539">
    <property type="term" value="F:4 iron, 4 sulfur cluster binding"/>
    <property type="evidence" value="ECO:0007669"/>
    <property type="project" value="UniProtKB-KW"/>
</dbReference>
<evidence type="ECO:0000256" key="12">
    <source>
        <dbReference type="ARBA" id="ARBA00023014"/>
    </source>
</evidence>
<dbReference type="InterPro" id="IPR007419">
    <property type="entry name" value="BFD-like_2Fe2S-bd_dom"/>
</dbReference>
<dbReference type="PANTHER" id="PTHR43809">
    <property type="entry name" value="NITRITE REDUCTASE (NADH) LARGE SUBUNIT"/>
    <property type="match status" value="1"/>
</dbReference>
<dbReference type="CDD" id="cd19943">
    <property type="entry name" value="NirB_Fer2_BFD-like_1"/>
    <property type="match status" value="1"/>
</dbReference>
<dbReference type="GO" id="GO:0051537">
    <property type="term" value="F:2 iron, 2 sulfur cluster binding"/>
    <property type="evidence" value="ECO:0007669"/>
    <property type="project" value="UniProtKB-KW"/>
</dbReference>
<dbReference type="Gene3D" id="3.30.413.10">
    <property type="entry name" value="Sulfite Reductase Hemoprotein, domain 1"/>
    <property type="match status" value="1"/>
</dbReference>
<evidence type="ECO:0000256" key="15">
    <source>
        <dbReference type="PIRNR" id="PIRNR037149"/>
    </source>
</evidence>
<accession>A0A1B1MZU3</accession>
<dbReference type="InterPro" id="IPR012744">
    <property type="entry name" value="Nitri_red_NirB"/>
</dbReference>
<keyword evidence="11 16" id="KW-0408">Iron</keyword>
<dbReference type="GO" id="GO:0042128">
    <property type="term" value="P:nitrate assimilation"/>
    <property type="evidence" value="ECO:0007669"/>
    <property type="project" value="UniProtKB-UniRule"/>
</dbReference>
<reference evidence="22 23" key="1">
    <citation type="submission" date="2016-01" db="EMBL/GenBank/DDBJ databases">
        <title>Complete Genome Sequence of Paenibacillus yonginensis DCY84, a novel Plant Growth-Promoting Bacteria with Elicitation of Induced Systemic Resistance.</title>
        <authorList>
            <person name="Kim Y.J."/>
            <person name="Yang D.C."/>
            <person name="Sukweenadhi J."/>
        </authorList>
    </citation>
    <scope>NUCLEOTIDE SEQUENCE [LARGE SCALE GENOMIC DNA]</scope>
    <source>
        <strain evidence="22 23">DCY84</strain>
    </source>
</reference>
<evidence type="ECO:0000256" key="14">
    <source>
        <dbReference type="ARBA" id="ARBA00034078"/>
    </source>
</evidence>
<organism evidence="22 23">
    <name type="scientific">Paenibacillus yonginensis</name>
    <dbReference type="NCBI Taxonomy" id="1462996"/>
    <lineage>
        <taxon>Bacteria</taxon>
        <taxon>Bacillati</taxon>
        <taxon>Bacillota</taxon>
        <taxon>Bacilli</taxon>
        <taxon>Bacillales</taxon>
        <taxon>Paenibacillaceae</taxon>
        <taxon>Paenibacillus</taxon>
    </lineage>
</organism>
<evidence type="ECO:0000256" key="4">
    <source>
        <dbReference type="ARBA" id="ARBA00022485"/>
    </source>
</evidence>
<comment type="cofactor">
    <cofactor evidence="14">
        <name>[2Fe-2S] cluster</name>
        <dbReference type="ChEBI" id="CHEBI:190135"/>
    </cofactor>
</comment>
<feature type="domain" description="BFD-like [2Fe-2S]-binding" evidence="19">
    <location>
        <begin position="420"/>
        <end position="467"/>
    </location>
</feature>
<evidence type="ECO:0000259" key="18">
    <source>
        <dbReference type="Pfam" id="PF03460"/>
    </source>
</evidence>
<dbReference type="Pfam" id="PF01077">
    <property type="entry name" value="NIR_SIR"/>
    <property type="match status" value="1"/>
</dbReference>
<dbReference type="InterPro" id="IPR041575">
    <property type="entry name" value="Rubredoxin_C"/>
</dbReference>
<comment type="pathway">
    <text evidence="2">Nitrogen metabolism; nitrate reduction (assimilation).</text>
</comment>
<evidence type="ECO:0000313" key="22">
    <source>
        <dbReference type="EMBL" id="ANS74691.1"/>
    </source>
</evidence>
<evidence type="ECO:0000256" key="5">
    <source>
        <dbReference type="ARBA" id="ARBA00022617"/>
    </source>
</evidence>
<dbReference type="GO" id="GO:0098809">
    <property type="term" value="F:nitrite reductase activity"/>
    <property type="evidence" value="ECO:0007669"/>
    <property type="project" value="InterPro"/>
</dbReference>
<dbReference type="STRING" id="1462996.AWM70_08895"/>
<feature type="binding site" evidence="16">
    <location>
        <position position="676"/>
    </location>
    <ligand>
        <name>[4Fe-4S] cluster</name>
        <dbReference type="ChEBI" id="CHEBI:49883"/>
    </ligand>
</feature>
<keyword evidence="12 16" id="KW-0411">Iron-sulfur</keyword>
<evidence type="ECO:0000256" key="3">
    <source>
        <dbReference type="ARBA" id="ARBA00010429"/>
    </source>
</evidence>
<keyword evidence="23" id="KW-1185">Reference proteome</keyword>
<dbReference type="InterPro" id="IPR006066">
    <property type="entry name" value="NO2/SO3_Rdtase_FeS/sirohaem_BS"/>
</dbReference>
<dbReference type="OrthoDB" id="9792592at2"/>
<evidence type="ECO:0000256" key="11">
    <source>
        <dbReference type="ARBA" id="ARBA00023004"/>
    </source>
</evidence>
<dbReference type="NCBIfam" id="TIGR02374">
    <property type="entry name" value="nitri_red_nirB"/>
    <property type="match status" value="1"/>
</dbReference>
<feature type="domain" description="NADH-rubredoxin oxidoreductase C-terminal" evidence="21">
    <location>
        <begin position="318"/>
        <end position="384"/>
    </location>
</feature>
<feature type="binding site" evidence="16">
    <location>
        <position position="636"/>
    </location>
    <ligand>
        <name>[4Fe-4S] cluster</name>
        <dbReference type="ChEBI" id="CHEBI:49883"/>
    </ligand>
</feature>
<dbReference type="Proteomes" id="UP000092573">
    <property type="component" value="Chromosome"/>
</dbReference>
<dbReference type="InterPro" id="IPR036136">
    <property type="entry name" value="Nit/Sulf_reduc_fer-like_dom_sf"/>
</dbReference>
<keyword evidence="4 16" id="KW-0004">4Fe-4S</keyword>
<dbReference type="EMBL" id="CP014167">
    <property type="protein sequence ID" value="ANS74691.1"/>
    <property type="molecule type" value="Genomic_DNA"/>
</dbReference>
<dbReference type="InterPro" id="IPR036188">
    <property type="entry name" value="FAD/NAD-bd_sf"/>
</dbReference>
<comment type="cofactor">
    <cofactor evidence="16">
        <name>siroheme</name>
        <dbReference type="ChEBI" id="CHEBI:60052"/>
    </cofactor>
    <text evidence="16">Binds 1 siroheme per subunit.</text>
</comment>
<dbReference type="SUPFAM" id="SSF56014">
    <property type="entry name" value="Nitrite and sulphite reductase 4Fe-4S domain-like"/>
    <property type="match status" value="1"/>
</dbReference>
<dbReference type="InterPro" id="IPR052034">
    <property type="entry name" value="NasD-like"/>
</dbReference>
<dbReference type="PIRSF" id="PIRSF037149">
    <property type="entry name" value="NirB"/>
    <property type="match status" value="1"/>
</dbReference>
<dbReference type="CDD" id="cd19944">
    <property type="entry name" value="NirB_Fer2_BFD-like_2"/>
    <property type="match status" value="1"/>
</dbReference>
<dbReference type="InterPro" id="IPR023753">
    <property type="entry name" value="FAD/NAD-binding_dom"/>
</dbReference>
<dbReference type="Pfam" id="PF04324">
    <property type="entry name" value="Fer2_BFD"/>
    <property type="match status" value="2"/>
</dbReference>
<evidence type="ECO:0000259" key="20">
    <source>
        <dbReference type="Pfam" id="PF07992"/>
    </source>
</evidence>
<comment type="cofactor">
    <cofactor evidence="16">
        <name>[4Fe-4S] cluster</name>
        <dbReference type="ChEBI" id="CHEBI:49883"/>
    </cofactor>
    <text evidence="16">Binds 1 [4Fe-4S] cluster per subunit.</text>
</comment>
<feature type="domain" description="BFD-like [2Fe-2S]-binding" evidence="19">
    <location>
        <begin position="482"/>
        <end position="531"/>
    </location>
</feature>
<feature type="domain" description="FAD/NAD(P)-binding" evidence="20">
    <location>
        <begin position="5"/>
        <end position="282"/>
    </location>
</feature>
<name>A0A1B1MZU3_9BACL</name>
<evidence type="ECO:0000259" key="21">
    <source>
        <dbReference type="Pfam" id="PF18267"/>
    </source>
</evidence>
<dbReference type="SUPFAM" id="SSF55124">
    <property type="entry name" value="Nitrite/Sulfite reductase N-terminal domain-like"/>
    <property type="match status" value="1"/>
</dbReference>
<dbReference type="Pfam" id="PF18267">
    <property type="entry name" value="Rubredoxin_C"/>
    <property type="match status" value="1"/>
</dbReference>
<evidence type="ECO:0000256" key="8">
    <source>
        <dbReference type="ARBA" id="ARBA00022723"/>
    </source>
</evidence>
<dbReference type="KEGG" id="pyg:AWM70_08895"/>
<dbReference type="InterPro" id="IPR006067">
    <property type="entry name" value="NO2/SO3_Rdtase_4Fe4S_dom"/>
</dbReference>
<comment type="cofactor">
    <cofactor evidence="1 15">
        <name>FAD</name>
        <dbReference type="ChEBI" id="CHEBI:57692"/>
    </cofactor>
</comment>
<dbReference type="FunFam" id="3.50.50.60:FF:000033">
    <property type="entry name" value="Nitrite reductase [NAD(P)H], large subunit"/>
    <property type="match status" value="1"/>
</dbReference>
<keyword evidence="8 16" id="KW-0479">Metal-binding</keyword>
<dbReference type="UniPathway" id="UPA00653"/>
<dbReference type="InterPro" id="IPR041854">
    <property type="entry name" value="BFD-like_2Fe2S-bd_dom_sf"/>
</dbReference>
<dbReference type="Pfam" id="PF07992">
    <property type="entry name" value="Pyr_redox_2"/>
    <property type="match status" value="1"/>
</dbReference>
<feature type="domain" description="Nitrite/Sulfite reductase ferredoxin-like" evidence="18">
    <location>
        <begin position="557"/>
        <end position="619"/>
    </location>
</feature>
<feature type="binding site" evidence="16">
    <location>
        <position position="680"/>
    </location>
    <ligand>
        <name>[4Fe-4S] cluster</name>
        <dbReference type="ChEBI" id="CHEBI:49883"/>
    </ligand>
</feature>
<dbReference type="PRINTS" id="PR00368">
    <property type="entry name" value="FADPNR"/>
</dbReference>
<proteinExistence type="inferred from homology"/>
<evidence type="ECO:0000313" key="23">
    <source>
        <dbReference type="Proteomes" id="UP000092573"/>
    </source>
</evidence>
<gene>
    <name evidence="22" type="ORF">AWM70_08895</name>
</gene>
<dbReference type="GO" id="GO:0046872">
    <property type="term" value="F:metal ion binding"/>
    <property type="evidence" value="ECO:0007669"/>
    <property type="project" value="UniProtKB-KW"/>
</dbReference>